<dbReference type="SMART" id="SM00912">
    <property type="entry name" value="Haemagg_act"/>
    <property type="match status" value="1"/>
</dbReference>
<dbReference type="RefSeq" id="WP_190555579.1">
    <property type="nucleotide sequence ID" value="NZ_CAWPNO010000046.1"/>
</dbReference>
<name>A0ABR8A7T4_9CYAN</name>
<dbReference type="EMBL" id="JACJQH010000015">
    <property type="protein sequence ID" value="MBD2196052.1"/>
    <property type="molecule type" value="Genomic_DNA"/>
</dbReference>
<evidence type="ECO:0000259" key="2">
    <source>
        <dbReference type="SMART" id="SM00912"/>
    </source>
</evidence>
<dbReference type="Pfam" id="PF05860">
    <property type="entry name" value="TPS"/>
    <property type="match status" value="1"/>
</dbReference>
<dbReference type="InterPro" id="IPR012334">
    <property type="entry name" value="Pectin_lyas_fold"/>
</dbReference>
<protein>
    <submittedName>
        <fullName evidence="3">Filamentous hemagglutinin N-terminal domain-containing protein</fullName>
    </submittedName>
</protein>
<sequence>MNSLAQKINLLILIVSQAIAQIFSLSAIAPAKGQSITPAVDGTNTIVTPNGNQLDISGGTLSGDKANLFHSFQQFGLDNNQIANFLSQPNVQNILGRVVGGDPSIINGLIQVTGGNSNLFLLNPAGFMFGANASLNVPADFTVSTANAIGIGGNWFLASGNNNYAALIGNPTSFSFNTDQPGSIINLGNLTVNTGNLNLLGGTVVSTGQLSAPAGNVTVASVPGQSLIRISQAGHLLSLEIPTNAAVSGNVSVASLPKLLTGRGTANNQSLTVNNGQVQLAASGIPVNAGDVVATGVTAKTATLNAAQNLILPESQLRTTGDLNLLAKNTVLARDTVANPFLAQAGGNLYIQGNQSIDILALNHPQTPFVSGNNLSLVSDGNVSGDAHFRSGGQFSIRNLSGGAGNFVSYFDPIITANSDVKFGDYKGAALMIRATGSVQGGDITITGKDQNVNISVPDEDLNALKTTSALIISAGLASVGTDNLPITEGDTDFKKITPPLNDGSIQVRNIKTTSTITDETGKIKLTATGDITTGTLDASASTGKAGAIALTTTSGNITIGGIVGGDTLTADAGTGDINVAGNITTTGDQTFNSAVTLTGSENKTFTSNTGAIAFNNGLTAGSNNLTLTANKIDFALVNDSVTGTGKLTLQPFKPNQNIILGGDTNSNADTLDLTAAEIATLKNGFDLITIGRSDGSGAITINPAGFNPVSFQDPVKIQSPSGTIAVETGITTIDNASITLDGKTTTLKAGITTDNQAIAFNQPVLLDNNTNITLDAANGDITFKSTLGDNGNLILSAGDIKFQGEVSLSSLDITASNTNVASDITTTGDQTFNSPVTLTGTGDKIFTSNTGAIAFQSTVDGDGKLTLNAGNTNIASDITTTGDQTFNSPVTLTGTGEKIFTSTTGAIAFQSTVDGDGKLTLNAGNTNIASDITTTGDQTFNSAVTLTGTGNKTFTSDTGAIAFNNGLTAGSNNLKLTANEINLPTANSVTGNGTLTLQPFTDSLNIILGGASDSSATTLDLTTTDISALADGFSSITIGRSNGSGAITINPAGFNPVSFQDPVKIQSPSGTVTVETGITTIDNASVTLDAKTTTLKAGITTDNQAIAFNQAVLLDNNTNITLDAGNSDITFKSTLGENGNLILSAGDIKFQGEVSLSSLDITASNTNVASNITTTGIQQFNSAVKLTGLSTIFNSDNNDITFKNTVEGASNLIVDAGIGKINLANNINTTGTQEFNSAVKLTGLSTIFNSDNNDITFKNTVEGASSLIVDAGTSNINLANNINTTGIQEFNSAVKLTGSSTTFNSGNNDITFKNTVEGASSLIVDAGTSNINLANNINTTGIQEFNSAVKLTGSSTTFNSGNNDITFKNTVEGAS</sequence>
<accession>A0ABR8A7T4</accession>
<evidence type="ECO:0000313" key="3">
    <source>
        <dbReference type="EMBL" id="MBD2196052.1"/>
    </source>
</evidence>
<dbReference type="Gene3D" id="2.160.20.10">
    <property type="entry name" value="Single-stranded right-handed beta-helix, Pectin lyase-like"/>
    <property type="match status" value="1"/>
</dbReference>
<reference evidence="3 4" key="1">
    <citation type="journal article" date="2020" name="ISME J.">
        <title>Comparative genomics reveals insights into cyanobacterial evolution and habitat adaptation.</title>
        <authorList>
            <person name="Chen M.Y."/>
            <person name="Teng W.K."/>
            <person name="Zhao L."/>
            <person name="Hu C.X."/>
            <person name="Zhou Y.K."/>
            <person name="Han B.P."/>
            <person name="Song L.R."/>
            <person name="Shu W.S."/>
        </authorList>
    </citation>
    <scope>NUCLEOTIDE SEQUENCE [LARGE SCALE GENOMIC DNA]</scope>
    <source>
        <strain evidence="3 4">FACHB-288</strain>
    </source>
</reference>
<proteinExistence type="predicted"/>
<comment type="caution">
    <text evidence="3">The sequence shown here is derived from an EMBL/GenBank/DDBJ whole genome shotgun (WGS) entry which is preliminary data.</text>
</comment>
<dbReference type="NCBIfam" id="TIGR01901">
    <property type="entry name" value="adhes_NPXG"/>
    <property type="match status" value="1"/>
</dbReference>
<feature type="domain" description="Filamentous haemagglutinin FhaB/tRNA nuclease CdiA-like TPS" evidence="2">
    <location>
        <begin position="38"/>
        <end position="152"/>
    </location>
</feature>
<evidence type="ECO:0000313" key="4">
    <source>
        <dbReference type="Proteomes" id="UP000658514"/>
    </source>
</evidence>
<dbReference type="Proteomes" id="UP000658514">
    <property type="component" value="Unassembled WGS sequence"/>
</dbReference>
<feature type="signal peptide" evidence="1">
    <location>
        <begin position="1"/>
        <end position="20"/>
    </location>
</feature>
<feature type="non-terminal residue" evidence="3">
    <location>
        <position position="1376"/>
    </location>
</feature>
<organism evidence="3 4">
    <name type="scientific">Calothrix parietina FACHB-288</name>
    <dbReference type="NCBI Taxonomy" id="2692896"/>
    <lineage>
        <taxon>Bacteria</taxon>
        <taxon>Bacillati</taxon>
        <taxon>Cyanobacteriota</taxon>
        <taxon>Cyanophyceae</taxon>
        <taxon>Nostocales</taxon>
        <taxon>Calotrichaceae</taxon>
        <taxon>Calothrix</taxon>
    </lineage>
</organism>
<gene>
    <name evidence="3" type="ORF">H6G24_11175</name>
</gene>
<keyword evidence="1" id="KW-0732">Signal</keyword>
<dbReference type="InterPro" id="IPR008638">
    <property type="entry name" value="FhaB/CdiA-like_TPS"/>
</dbReference>
<feature type="chain" id="PRO_5046383508" evidence="1">
    <location>
        <begin position="21"/>
        <end position="1376"/>
    </location>
</feature>
<evidence type="ECO:0000256" key="1">
    <source>
        <dbReference type="SAM" id="SignalP"/>
    </source>
</evidence>
<keyword evidence="4" id="KW-1185">Reference proteome</keyword>